<dbReference type="EC" id="2.6.1.13" evidence="4 9"/>
<dbReference type="GO" id="GO:0019544">
    <property type="term" value="P:L-arginine catabolic process to L-glutamate"/>
    <property type="evidence" value="ECO:0007669"/>
    <property type="project" value="TreeGrafter"/>
</dbReference>
<dbReference type="SUPFAM" id="SSF53383">
    <property type="entry name" value="PLP-dependent transferases"/>
    <property type="match status" value="1"/>
</dbReference>
<dbReference type="InterPro" id="IPR010164">
    <property type="entry name" value="Orn_aminotrans"/>
</dbReference>
<gene>
    <name evidence="11" type="ORF">FA13DRAFT_1758012</name>
</gene>
<comment type="pathway">
    <text evidence="2 9">Amino-acid biosynthesis; L-proline biosynthesis; L-glutamate 5-semialdehyde from L-ornithine: step 1/1.</text>
</comment>
<comment type="similarity">
    <text evidence="3 8">Belongs to the class-III pyridoxal-phosphate-dependent aminotransferase family.</text>
</comment>
<dbReference type="InterPro" id="IPR015421">
    <property type="entry name" value="PyrdxlP-dep_Trfase_major"/>
</dbReference>
<dbReference type="GO" id="GO:0042802">
    <property type="term" value="F:identical protein binding"/>
    <property type="evidence" value="ECO:0007669"/>
    <property type="project" value="TreeGrafter"/>
</dbReference>
<dbReference type="InterPro" id="IPR015422">
    <property type="entry name" value="PyrdxlP-dep_Trfase_small"/>
</dbReference>
<dbReference type="UniPathway" id="UPA00098">
    <property type="reaction ID" value="UER00358"/>
</dbReference>
<evidence type="ECO:0000256" key="3">
    <source>
        <dbReference type="ARBA" id="ARBA00008954"/>
    </source>
</evidence>
<dbReference type="Gene3D" id="3.90.1150.10">
    <property type="entry name" value="Aspartate Aminotransferase, domain 1"/>
    <property type="match status" value="1"/>
</dbReference>
<dbReference type="InterPro" id="IPR005814">
    <property type="entry name" value="Aminotrans_3"/>
</dbReference>
<dbReference type="STRING" id="71717.A0A4Y7SEA8"/>
<evidence type="ECO:0000313" key="12">
    <source>
        <dbReference type="Proteomes" id="UP000298030"/>
    </source>
</evidence>
<feature type="region of interest" description="Disordered" evidence="10">
    <location>
        <begin position="1"/>
        <end position="28"/>
    </location>
</feature>
<dbReference type="PANTHER" id="PTHR11986">
    <property type="entry name" value="AMINOTRANSFERASE CLASS III"/>
    <property type="match status" value="1"/>
</dbReference>
<dbReference type="OrthoDB" id="10261433at2759"/>
<evidence type="ECO:0000256" key="9">
    <source>
        <dbReference type="RuleBase" id="RU365036"/>
    </source>
</evidence>
<keyword evidence="7 8" id="KW-0663">Pyridoxal phosphate</keyword>
<comment type="catalytic activity">
    <reaction evidence="9">
        <text>a 2-oxocarboxylate + L-ornithine = L-glutamate 5-semialdehyde + an L-alpha-amino acid</text>
        <dbReference type="Rhea" id="RHEA:13877"/>
        <dbReference type="ChEBI" id="CHEBI:35179"/>
        <dbReference type="ChEBI" id="CHEBI:46911"/>
        <dbReference type="ChEBI" id="CHEBI:58066"/>
        <dbReference type="ChEBI" id="CHEBI:59869"/>
        <dbReference type="EC" id="2.6.1.13"/>
    </reaction>
</comment>
<keyword evidence="12" id="KW-1185">Reference proteome</keyword>
<comment type="cofactor">
    <cofactor evidence="1 9">
        <name>pyridoxal 5'-phosphate</name>
        <dbReference type="ChEBI" id="CHEBI:597326"/>
    </cofactor>
</comment>
<evidence type="ECO:0000256" key="1">
    <source>
        <dbReference type="ARBA" id="ARBA00001933"/>
    </source>
</evidence>
<name>A0A4Y7SEA8_COPMI</name>
<comment type="caution">
    <text evidence="11">The sequence shown here is derived from an EMBL/GenBank/DDBJ whole genome shotgun (WGS) entry which is preliminary data.</text>
</comment>
<dbReference type="Proteomes" id="UP000298030">
    <property type="component" value="Unassembled WGS sequence"/>
</dbReference>
<dbReference type="EMBL" id="QPFP01000168">
    <property type="protein sequence ID" value="TEB19852.1"/>
    <property type="molecule type" value="Genomic_DNA"/>
</dbReference>
<proteinExistence type="inferred from homology"/>
<accession>A0A4Y7SEA8</accession>
<evidence type="ECO:0000256" key="7">
    <source>
        <dbReference type="ARBA" id="ARBA00022898"/>
    </source>
</evidence>
<keyword evidence="6 9" id="KW-0808">Transferase</keyword>
<evidence type="ECO:0000256" key="4">
    <source>
        <dbReference type="ARBA" id="ARBA00012924"/>
    </source>
</evidence>
<dbReference type="PROSITE" id="PS00600">
    <property type="entry name" value="AA_TRANSFER_CLASS_3"/>
    <property type="match status" value="1"/>
</dbReference>
<dbReference type="CDD" id="cd00610">
    <property type="entry name" value="OAT_like"/>
    <property type="match status" value="1"/>
</dbReference>
<evidence type="ECO:0000256" key="5">
    <source>
        <dbReference type="ARBA" id="ARBA00022576"/>
    </source>
</evidence>
<dbReference type="Gene3D" id="3.40.640.10">
    <property type="entry name" value="Type I PLP-dependent aspartate aminotransferase-like (Major domain)"/>
    <property type="match status" value="1"/>
</dbReference>
<reference evidence="11 12" key="1">
    <citation type="journal article" date="2019" name="Nat. Ecol. Evol.">
        <title>Megaphylogeny resolves global patterns of mushroom evolution.</title>
        <authorList>
            <person name="Varga T."/>
            <person name="Krizsan K."/>
            <person name="Foldi C."/>
            <person name="Dima B."/>
            <person name="Sanchez-Garcia M."/>
            <person name="Sanchez-Ramirez S."/>
            <person name="Szollosi G.J."/>
            <person name="Szarkandi J.G."/>
            <person name="Papp V."/>
            <person name="Albert L."/>
            <person name="Andreopoulos W."/>
            <person name="Angelini C."/>
            <person name="Antonin V."/>
            <person name="Barry K.W."/>
            <person name="Bougher N.L."/>
            <person name="Buchanan P."/>
            <person name="Buyck B."/>
            <person name="Bense V."/>
            <person name="Catcheside P."/>
            <person name="Chovatia M."/>
            <person name="Cooper J."/>
            <person name="Damon W."/>
            <person name="Desjardin D."/>
            <person name="Finy P."/>
            <person name="Geml J."/>
            <person name="Haridas S."/>
            <person name="Hughes K."/>
            <person name="Justo A."/>
            <person name="Karasinski D."/>
            <person name="Kautmanova I."/>
            <person name="Kiss B."/>
            <person name="Kocsube S."/>
            <person name="Kotiranta H."/>
            <person name="LaButti K.M."/>
            <person name="Lechner B.E."/>
            <person name="Liimatainen K."/>
            <person name="Lipzen A."/>
            <person name="Lukacs Z."/>
            <person name="Mihaltcheva S."/>
            <person name="Morgado L.N."/>
            <person name="Niskanen T."/>
            <person name="Noordeloos M.E."/>
            <person name="Ohm R.A."/>
            <person name="Ortiz-Santana B."/>
            <person name="Ovrebo C."/>
            <person name="Racz N."/>
            <person name="Riley R."/>
            <person name="Savchenko A."/>
            <person name="Shiryaev A."/>
            <person name="Soop K."/>
            <person name="Spirin V."/>
            <person name="Szebenyi C."/>
            <person name="Tomsovsky M."/>
            <person name="Tulloss R.E."/>
            <person name="Uehling J."/>
            <person name="Grigoriev I.V."/>
            <person name="Vagvolgyi C."/>
            <person name="Papp T."/>
            <person name="Martin F.M."/>
            <person name="Miettinen O."/>
            <person name="Hibbett D.S."/>
            <person name="Nagy L.G."/>
        </authorList>
    </citation>
    <scope>NUCLEOTIDE SEQUENCE [LARGE SCALE GENOMIC DNA]</scope>
    <source>
        <strain evidence="11 12">FP101781</strain>
    </source>
</reference>
<feature type="compositionally biased region" description="Polar residues" evidence="10">
    <location>
        <begin position="18"/>
        <end position="28"/>
    </location>
</feature>
<evidence type="ECO:0000256" key="10">
    <source>
        <dbReference type="SAM" id="MobiDB-lite"/>
    </source>
</evidence>
<dbReference type="GO" id="GO:0030170">
    <property type="term" value="F:pyridoxal phosphate binding"/>
    <property type="evidence" value="ECO:0007669"/>
    <property type="project" value="InterPro"/>
</dbReference>
<dbReference type="InterPro" id="IPR015424">
    <property type="entry name" value="PyrdxlP-dep_Trfase"/>
</dbReference>
<dbReference type="GO" id="GO:0010121">
    <property type="term" value="P:L-arginine catabolic process to proline via ornithine"/>
    <property type="evidence" value="ECO:0007669"/>
    <property type="project" value="TreeGrafter"/>
</dbReference>
<feature type="compositionally biased region" description="Polar residues" evidence="10">
    <location>
        <begin position="1"/>
        <end position="10"/>
    </location>
</feature>
<organism evidence="11 12">
    <name type="scientific">Coprinellus micaceus</name>
    <name type="common">Glistening ink-cap mushroom</name>
    <name type="synonym">Coprinus micaceus</name>
    <dbReference type="NCBI Taxonomy" id="71717"/>
    <lineage>
        <taxon>Eukaryota</taxon>
        <taxon>Fungi</taxon>
        <taxon>Dikarya</taxon>
        <taxon>Basidiomycota</taxon>
        <taxon>Agaricomycotina</taxon>
        <taxon>Agaricomycetes</taxon>
        <taxon>Agaricomycetidae</taxon>
        <taxon>Agaricales</taxon>
        <taxon>Agaricineae</taxon>
        <taxon>Psathyrellaceae</taxon>
        <taxon>Coprinellus</taxon>
    </lineage>
</organism>
<dbReference type="PIRSF" id="PIRSF000521">
    <property type="entry name" value="Transaminase_4ab_Lys_Orn"/>
    <property type="match status" value="1"/>
</dbReference>
<dbReference type="PANTHER" id="PTHR11986:SF18">
    <property type="entry name" value="ORNITHINE AMINOTRANSFERASE, MITOCHONDRIAL"/>
    <property type="match status" value="1"/>
</dbReference>
<evidence type="ECO:0000256" key="2">
    <source>
        <dbReference type="ARBA" id="ARBA00004998"/>
    </source>
</evidence>
<dbReference type="AlphaFoldDB" id="A0A4Y7SEA8"/>
<evidence type="ECO:0000313" key="11">
    <source>
        <dbReference type="EMBL" id="TEB19852.1"/>
    </source>
</evidence>
<sequence length="474" mass="51638">MAPAQTTTTHGVPAHPLKNTNAAPTQGSKDLLPAKARQALEEKLSSADVMRLEEEYGAHNYHPLPIVIDRGQGAKVWDVEGKEYIDMLSAYSAVNQGHCHPAIVQTMVEQSSRLTLSSRAFFNSVFGRFAKVMHEVFGCVLLRSSEATREVGYMKKGIPEGRARIFSAEGNFHGRTLGVISMSTDPDSRTGFGPYLEGVGPTFEVADVDGDEESEVKTIRYGVIEDLEQALELYGEETAAILLEPIQGEAGIVVPPHGYLAKVQALCKKHNVLLICDEIQTGLCRTGKLLACNWEGIRPDIVLLGKALSGGVYPVSAVLADKSVMLCIQPNEHGSTYGGNPLGCAVAITALRVLIDENLADRAERLGKVFREGKGALIREVRGKGLLNAVVFEESASERGRTAWEFCLLLKSKGVLAKPTHRNIIRFAPPLVIEEEDLKRVVRTIGQCLEEIDALDVIPDDTEAEKTHVDEYAN</sequence>
<dbReference type="InterPro" id="IPR050103">
    <property type="entry name" value="Class-III_PLP-dep_AT"/>
</dbReference>
<dbReference type="GO" id="GO:0055129">
    <property type="term" value="P:L-proline biosynthetic process"/>
    <property type="evidence" value="ECO:0007669"/>
    <property type="project" value="UniProtKB-UniPathway"/>
</dbReference>
<dbReference type="GO" id="GO:0004587">
    <property type="term" value="F:ornithine aminotransferase activity"/>
    <property type="evidence" value="ECO:0007669"/>
    <property type="project" value="UniProtKB-EC"/>
</dbReference>
<dbReference type="FunFam" id="3.90.1150.10:FF:000152">
    <property type="entry name" value="Ornithine aminotransferase"/>
    <property type="match status" value="1"/>
</dbReference>
<dbReference type="InterPro" id="IPR049704">
    <property type="entry name" value="Aminotrans_3_PPA_site"/>
</dbReference>
<dbReference type="NCBIfam" id="TIGR01885">
    <property type="entry name" value="Orn_aminotrans"/>
    <property type="match status" value="1"/>
</dbReference>
<dbReference type="Pfam" id="PF00202">
    <property type="entry name" value="Aminotran_3"/>
    <property type="match status" value="1"/>
</dbReference>
<keyword evidence="5 9" id="KW-0032">Aminotransferase</keyword>
<dbReference type="FunFam" id="3.40.640.10:FF:000011">
    <property type="entry name" value="Ornithine aminotransferase"/>
    <property type="match status" value="1"/>
</dbReference>
<evidence type="ECO:0000256" key="6">
    <source>
        <dbReference type="ARBA" id="ARBA00022679"/>
    </source>
</evidence>
<dbReference type="GO" id="GO:0005737">
    <property type="term" value="C:cytoplasm"/>
    <property type="evidence" value="ECO:0007669"/>
    <property type="project" value="TreeGrafter"/>
</dbReference>
<evidence type="ECO:0000256" key="8">
    <source>
        <dbReference type="RuleBase" id="RU003560"/>
    </source>
</evidence>
<protein>
    <recommendedName>
        <fullName evidence="4 9">Ornithine aminotransferase</fullName>
        <ecNumber evidence="4 9">2.6.1.13</ecNumber>
    </recommendedName>
</protein>